<evidence type="ECO:0000313" key="2">
    <source>
        <dbReference type="EMBL" id="GAA0171391.1"/>
    </source>
</evidence>
<dbReference type="EMBL" id="BAABME010007656">
    <property type="protein sequence ID" value="GAA0171391.1"/>
    <property type="molecule type" value="Genomic_DNA"/>
</dbReference>
<keyword evidence="3" id="KW-1185">Reference proteome</keyword>
<comment type="caution">
    <text evidence="2">The sequence shown here is derived from an EMBL/GenBank/DDBJ whole genome shotgun (WGS) entry which is preliminary data.</text>
</comment>
<name>A0AAV3R7S7_LITER</name>
<gene>
    <name evidence="2" type="ORF">LIER_25434</name>
</gene>
<dbReference type="AlphaFoldDB" id="A0AAV3R7S7"/>
<feature type="domain" description="Helitron helicase-like" evidence="1">
    <location>
        <begin position="350"/>
        <end position="405"/>
    </location>
</feature>
<dbReference type="InterPro" id="IPR025476">
    <property type="entry name" value="Helitron_helicase-like"/>
</dbReference>
<dbReference type="PANTHER" id="PTHR45786">
    <property type="entry name" value="DNA BINDING PROTEIN-LIKE"/>
    <property type="match status" value="1"/>
</dbReference>
<dbReference type="Proteomes" id="UP001454036">
    <property type="component" value="Unassembled WGS sequence"/>
</dbReference>
<accession>A0AAV3R7S7</accession>
<reference evidence="2 3" key="1">
    <citation type="submission" date="2024-01" db="EMBL/GenBank/DDBJ databases">
        <title>The complete chloroplast genome sequence of Lithospermum erythrorhizon: insights into the phylogenetic relationship among Boraginaceae species and the maternal lineages of purple gromwells.</title>
        <authorList>
            <person name="Okada T."/>
            <person name="Watanabe K."/>
        </authorList>
    </citation>
    <scope>NUCLEOTIDE SEQUENCE [LARGE SCALE GENOMIC DNA]</scope>
</reference>
<dbReference type="PANTHER" id="PTHR45786:SF74">
    <property type="entry name" value="ATP-DEPENDENT DNA HELICASE"/>
    <property type="match status" value="1"/>
</dbReference>
<dbReference type="Pfam" id="PF14214">
    <property type="entry name" value="Helitron_like_N"/>
    <property type="match status" value="1"/>
</dbReference>
<sequence>MILTVPLTESNNAGIDVPLNDPRTLILRKVPPCKYCRAHKFYKESDTLCCSKGEIDLAESTLPLYLVQLITGVDAKSREFQNMIRTYNNHFAFTSIGISCDERYQHRDQGVYTVRVQGQIHYYLNDLIPQNPSNRMTGIQFYFYDPRHQASNRMNTLPRLDTSIVEKLVKVMVPNPYAKFLKNLSALENVDDYYIVIRSDPGLDQRIYNKPTCNEVAGMWLETESDDGNQSELWDIRVYTKSGRSHKIHYYYGCYDLLQYVLMFPHGEPGWHNNIPKVGYSTSMKMTSRQQDSASYNSFEEILAREQEGFVGAGIDDSVPTVDDLQLGYDDIPLNGSQRRKRKTVSCKEYYVYKLQDRPNGMSYILCFGRLFQQYIIDNYVKIEAMRLDFLRNNQKKFRQEQYQGS</sequence>
<protein>
    <recommendedName>
        <fullName evidence="1">Helitron helicase-like domain-containing protein</fullName>
    </recommendedName>
</protein>
<evidence type="ECO:0000259" key="1">
    <source>
        <dbReference type="Pfam" id="PF14214"/>
    </source>
</evidence>
<organism evidence="2 3">
    <name type="scientific">Lithospermum erythrorhizon</name>
    <name type="common">Purple gromwell</name>
    <name type="synonym">Lithospermum officinale var. erythrorhizon</name>
    <dbReference type="NCBI Taxonomy" id="34254"/>
    <lineage>
        <taxon>Eukaryota</taxon>
        <taxon>Viridiplantae</taxon>
        <taxon>Streptophyta</taxon>
        <taxon>Embryophyta</taxon>
        <taxon>Tracheophyta</taxon>
        <taxon>Spermatophyta</taxon>
        <taxon>Magnoliopsida</taxon>
        <taxon>eudicotyledons</taxon>
        <taxon>Gunneridae</taxon>
        <taxon>Pentapetalae</taxon>
        <taxon>asterids</taxon>
        <taxon>lamiids</taxon>
        <taxon>Boraginales</taxon>
        <taxon>Boraginaceae</taxon>
        <taxon>Boraginoideae</taxon>
        <taxon>Lithospermeae</taxon>
        <taxon>Lithospermum</taxon>
    </lineage>
</organism>
<evidence type="ECO:0000313" key="3">
    <source>
        <dbReference type="Proteomes" id="UP001454036"/>
    </source>
</evidence>
<proteinExistence type="predicted"/>